<feature type="domain" description="C2H2-type" evidence="10">
    <location>
        <begin position="808"/>
        <end position="835"/>
    </location>
</feature>
<feature type="domain" description="C2H2-type" evidence="10">
    <location>
        <begin position="780"/>
        <end position="807"/>
    </location>
</feature>
<organism evidence="11 12">
    <name type="scientific">Araneus ventricosus</name>
    <name type="common">Orbweaver spider</name>
    <name type="synonym">Epeira ventricosa</name>
    <dbReference type="NCBI Taxonomy" id="182803"/>
    <lineage>
        <taxon>Eukaryota</taxon>
        <taxon>Metazoa</taxon>
        <taxon>Ecdysozoa</taxon>
        <taxon>Arthropoda</taxon>
        <taxon>Chelicerata</taxon>
        <taxon>Arachnida</taxon>
        <taxon>Araneae</taxon>
        <taxon>Araneomorphae</taxon>
        <taxon>Entelegynae</taxon>
        <taxon>Araneoidea</taxon>
        <taxon>Araneidae</taxon>
        <taxon>Araneus</taxon>
    </lineage>
</organism>
<keyword evidence="12" id="KW-1185">Reference proteome</keyword>
<comment type="caution">
    <text evidence="11">The sequence shown here is derived from an EMBL/GenBank/DDBJ whole genome shotgun (WGS) entry which is preliminary data.</text>
</comment>
<dbReference type="FunFam" id="3.30.160.60:FF:000534">
    <property type="entry name" value="zinc finger protein 674"/>
    <property type="match status" value="1"/>
</dbReference>
<keyword evidence="2" id="KW-0479">Metal-binding</keyword>
<dbReference type="PROSITE" id="PS00028">
    <property type="entry name" value="ZINC_FINGER_C2H2_1"/>
    <property type="match status" value="16"/>
</dbReference>
<evidence type="ECO:0000256" key="9">
    <source>
        <dbReference type="PROSITE-ProRule" id="PRU00042"/>
    </source>
</evidence>
<feature type="domain" description="C2H2-type" evidence="10">
    <location>
        <begin position="1054"/>
        <end position="1079"/>
    </location>
</feature>
<dbReference type="FunFam" id="3.30.160.60:FF:000065">
    <property type="entry name" value="B-cell CLL/lymphoma 6, member B"/>
    <property type="match status" value="1"/>
</dbReference>
<feature type="domain" description="C2H2-type" evidence="10">
    <location>
        <begin position="914"/>
        <end position="941"/>
    </location>
</feature>
<dbReference type="GO" id="GO:0008270">
    <property type="term" value="F:zinc ion binding"/>
    <property type="evidence" value="ECO:0007669"/>
    <property type="project" value="UniProtKB-KW"/>
</dbReference>
<keyword evidence="3" id="KW-0677">Repeat</keyword>
<dbReference type="FunFam" id="3.30.160.60:FF:002343">
    <property type="entry name" value="Zinc finger protein 33A"/>
    <property type="match status" value="1"/>
</dbReference>
<evidence type="ECO:0000259" key="10">
    <source>
        <dbReference type="PROSITE" id="PS50157"/>
    </source>
</evidence>
<sequence>MSEDSVIDLLCTYDNIIKKSKCNNTECTQSEPPKINSFMKKCKTKKKHICDICNKEFTNKCGLTNHLLIHAGVKPFACEICYKTFTKKCTLTVHLVTHSTERPFVCEVCDKSFSRKNDLKKHKFVHTDKKNYVCDICKADFKHQNNLRRHKMRHFSKEQKNVSKVVKKQDALISLLIESYKKKQNLVDNGRISGDPSVTKDAQEKFTLPIDKNEHIITSESEIITEIIDVNEILGTSNNGDVSDIKNVTHLEDAFNSVSNSNISKENFIESHNSNKDLQDNFMNHKINEKLYQKASDEKNFLKVNSKLDSTLKSPLHMNDYEHDLKTNSLIKQGVGKEDLSVFKSSIGNVSANSHNVIDNFIKNNSVLMNAIKENKAILKIESKISDEEIQGDKTLPPFQYSENEAAVPNTEKCYSCDICGELFGNEDCLLMHISNHNDVLCKCYVCDANFDTSENLQAHLLTHSDIPLEDMDKIIDEDIESNFNKFEEISLEDIEKIGLDDDFDEKVARMYALAHFEISLDENDSTNTVNFEDDTPKECALPQENSSFKINHMDFTLQNLAVGNMIPEASVKSVHKFPSVVGNKNINLQNLETVPECNKEICLNGKFHESISKFDILKKMHIPVKDIDDISLNRSIQEIITKLHSDLNFDFSKESVSEAYKNITNIDLPNINISTNMDIFSKTCDFSAVDSLEGNVNHVIFNDDIIDKIRSLFQKNHPADNESFKAEKNIGKNPSDISRNKNIDEHSKQISVCHICDKTFTRKLYLQAHYLTHLGIKPYRCHICNKSFAKKCALTIHSLIHSRIRKYSCNDCEKSFLRRTDLQKHILIHREQKPYICKVCQKGFSHQNNLRRHEFIHSNKKLHVCCICDKGFSDQISLLSHTKIHLKLAKVDSSSDKFSDFSNYLKSVKDKLYRCEVCGAMFARHDRLVKHNLTHCDKDLYLCEVCGSTYKNKSEFQTHLLNHIDTAFEDIGDNTEEIEDLDLTKLEPSVQNMKKTHTCDQCFKVYNRSSALKYHYLTHTGEKPHKCPICRKNFGQRTTLKRHILAHSGVKSFSCKQCSKSFIWESSLRKHYATHSSK</sequence>
<evidence type="ECO:0000256" key="7">
    <source>
        <dbReference type="ARBA" id="ARBA00023163"/>
    </source>
</evidence>
<dbReference type="InterPro" id="IPR036236">
    <property type="entry name" value="Znf_C2H2_sf"/>
</dbReference>
<evidence type="ECO:0000256" key="8">
    <source>
        <dbReference type="ARBA" id="ARBA00023242"/>
    </source>
</evidence>
<dbReference type="Pfam" id="PF00096">
    <property type="entry name" value="zf-C2H2"/>
    <property type="match status" value="10"/>
</dbReference>
<dbReference type="InterPro" id="IPR013087">
    <property type="entry name" value="Znf_C2H2_type"/>
</dbReference>
<feature type="domain" description="C2H2-type" evidence="10">
    <location>
        <begin position="104"/>
        <end position="131"/>
    </location>
</feature>
<dbReference type="FunFam" id="3.30.160.60:FF:000446">
    <property type="entry name" value="Zinc finger protein"/>
    <property type="match status" value="1"/>
</dbReference>
<gene>
    <name evidence="11" type="primary">ZNF112_90</name>
    <name evidence="11" type="ORF">AVEN_79114_1</name>
</gene>
<feature type="domain" description="C2H2-type" evidence="10">
    <location>
        <begin position="48"/>
        <end position="75"/>
    </location>
</feature>
<feature type="domain" description="C2H2-type" evidence="10">
    <location>
        <begin position="76"/>
        <end position="103"/>
    </location>
</feature>
<evidence type="ECO:0000256" key="5">
    <source>
        <dbReference type="ARBA" id="ARBA00022833"/>
    </source>
</evidence>
<evidence type="ECO:0000256" key="3">
    <source>
        <dbReference type="ARBA" id="ARBA00022737"/>
    </source>
</evidence>
<dbReference type="AlphaFoldDB" id="A0A4Y2IMH7"/>
<feature type="domain" description="C2H2-type" evidence="10">
    <location>
        <begin position="752"/>
        <end position="779"/>
    </location>
</feature>
<feature type="domain" description="C2H2-type" evidence="10">
    <location>
        <begin position="836"/>
        <end position="863"/>
    </location>
</feature>
<feature type="domain" description="C2H2-type" evidence="10">
    <location>
        <begin position="998"/>
        <end position="1025"/>
    </location>
</feature>
<evidence type="ECO:0000256" key="6">
    <source>
        <dbReference type="ARBA" id="ARBA00023015"/>
    </source>
</evidence>
<keyword evidence="7" id="KW-0804">Transcription</keyword>
<dbReference type="EMBL" id="BGPR01002750">
    <property type="protein sequence ID" value="GBM78399.1"/>
    <property type="molecule type" value="Genomic_DNA"/>
</dbReference>
<feature type="domain" description="C2H2-type" evidence="10">
    <location>
        <begin position="132"/>
        <end position="159"/>
    </location>
</feature>
<name>A0A4Y2IMH7_ARAVE</name>
<feature type="domain" description="C2H2-type" evidence="10">
    <location>
        <begin position="942"/>
        <end position="964"/>
    </location>
</feature>
<keyword evidence="6" id="KW-0805">Transcription regulation</keyword>
<dbReference type="GO" id="GO:0006357">
    <property type="term" value="P:regulation of transcription by RNA polymerase II"/>
    <property type="evidence" value="ECO:0007669"/>
    <property type="project" value="UniProtKB-ARBA"/>
</dbReference>
<evidence type="ECO:0000256" key="2">
    <source>
        <dbReference type="ARBA" id="ARBA00022723"/>
    </source>
</evidence>
<evidence type="ECO:0000313" key="11">
    <source>
        <dbReference type="EMBL" id="GBM78399.1"/>
    </source>
</evidence>
<comment type="subcellular location">
    <subcellularLocation>
        <location evidence="1">Nucleus</location>
    </subcellularLocation>
</comment>
<dbReference type="FunFam" id="3.30.160.60:FF:000671">
    <property type="entry name" value="Zinc finger protein 26"/>
    <property type="match status" value="1"/>
</dbReference>
<dbReference type="OrthoDB" id="6431597at2759"/>
<dbReference type="Proteomes" id="UP000499080">
    <property type="component" value="Unassembled WGS sequence"/>
</dbReference>
<keyword evidence="8" id="KW-0539">Nucleus</keyword>
<evidence type="ECO:0000313" key="12">
    <source>
        <dbReference type="Proteomes" id="UP000499080"/>
    </source>
</evidence>
<accession>A0A4Y2IMH7</accession>
<evidence type="ECO:0000256" key="4">
    <source>
        <dbReference type="ARBA" id="ARBA00022771"/>
    </source>
</evidence>
<evidence type="ECO:0000256" key="1">
    <source>
        <dbReference type="ARBA" id="ARBA00004123"/>
    </source>
</evidence>
<dbReference type="FunFam" id="3.30.160.60:FF:001289">
    <property type="entry name" value="Zinc finger protein 574"/>
    <property type="match status" value="1"/>
</dbReference>
<reference evidence="11 12" key="1">
    <citation type="journal article" date="2019" name="Sci. Rep.">
        <title>Orb-weaving spider Araneus ventricosus genome elucidates the spidroin gene catalogue.</title>
        <authorList>
            <person name="Kono N."/>
            <person name="Nakamura H."/>
            <person name="Ohtoshi R."/>
            <person name="Moran D.A.P."/>
            <person name="Shinohara A."/>
            <person name="Yoshida Y."/>
            <person name="Fujiwara M."/>
            <person name="Mori M."/>
            <person name="Tomita M."/>
            <person name="Arakawa K."/>
        </authorList>
    </citation>
    <scope>NUCLEOTIDE SEQUENCE [LARGE SCALE GENOMIC DNA]</scope>
</reference>
<dbReference type="PROSITE" id="PS50157">
    <property type="entry name" value="ZINC_FINGER_C2H2_2"/>
    <property type="match status" value="15"/>
</dbReference>
<feature type="domain" description="C2H2-type" evidence="10">
    <location>
        <begin position="864"/>
        <end position="886"/>
    </location>
</feature>
<feature type="domain" description="C2H2-type" evidence="10">
    <location>
        <begin position="415"/>
        <end position="437"/>
    </location>
</feature>
<dbReference type="PANTHER" id="PTHR16515:SF49">
    <property type="entry name" value="GASTRULA ZINC FINGER PROTEIN XLCGF49.1-LIKE-RELATED"/>
    <property type="match status" value="1"/>
</dbReference>
<dbReference type="Gene3D" id="3.30.160.60">
    <property type="entry name" value="Classic Zinc Finger"/>
    <property type="match status" value="13"/>
</dbReference>
<dbReference type="SUPFAM" id="SSF57667">
    <property type="entry name" value="beta-beta-alpha zinc fingers"/>
    <property type="match status" value="9"/>
</dbReference>
<dbReference type="GO" id="GO:0005634">
    <property type="term" value="C:nucleus"/>
    <property type="evidence" value="ECO:0007669"/>
    <property type="project" value="UniProtKB-SubCell"/>
</dbReference>
<keyword evidence="5" id="KW-0862">Zinc</keyword>
<protein>
    <submittedName>
        <fullName evidence="11">Zinc finger protein 112</fullName>
    </submittedName>
</protein>
<dbReference type="PANTHER" id="PTHR16515">
    <property type="entry name" value="PR DOMAIN ZINC FINGER PROTEIN"/>
    <property type="match status" value="1"/>
</dbReference>
<feature type="domain" description="C2H2-type" evidence="10">
    <location>
        <begin position="1026"/>
        <end position="1053"/>
    </location>
</feature>
<keyword evidence="4 9" id="KW-0863">Zinc-finger</keyword>
<proteinExistence type="predicted"/>
<dbReference type="InterPro" id="IPR050331">
    <property type="entry name" value="Zinc_finger"/>
</dbReference>
<dbReference type="SMART" id="SM00355">
    <property type="entry name" value="ZnF_C2H2"/>
    <property type="match status" value="16"/>
</dbReference>